<dbReference type="GO" id="GO:0000709">
    <property type="term" value="P:meiotic joint molecule formation"/>
    <property type="evidence" value="ECO:0007669"/>
    <property type="project" value="TreeGrafter"/>
</dbReference>
<keyword evidence="6" id="KW-1185">Reference proteome</keyword>
<comment type="similarity">
    <text evidence="1">Belongs to the SWI5/SAE3 family.</text>
</comment>
<dbReference type="OrthoDB" id="255837at2759"/>
<evidence type="ECO:0000313" key="5">
    <source>
        <dbReference type="EMBL" id="KAE8144760.1"/>
    </source>
</evidence>
<dbReference type="InterPro" id="IPR010760">
    <property type="entry name" value="DNA-repair_Swi5"/>
</dbReference>
<keyword evidence="4" id="KW-0175">Coiled coil</keyword>
<dbReference type="Gene3D" id="1.20.5.170">
    <property type="match status" value="1"/>
</dbReference>
<dbReference type="GO" id="GO:0034974">
    <property type="term" value="C:Swi5-Swi2 complex"/>
    <property type="evidence" value="ECO:0007669"/>
    <property type="project" value="TreeGrafter"/>
</dbReference>
<sequence>MADSSSNNTSNEKQMRLVALRISIENLNSEIARVEAQRAETRASLNNDPSATLQRHIQLLHDYNEIKDTGQGLMSLIADARGMRQADVEKEYGINVRD</sequence>
<dbReference type="GO" id="GO:0010772">
    <property type="term" value="P:meiotic DNA recombinase assembly involved in reciprocal meiotic recombination"/>
    <property type="evidence" value="ECO:0007669"/>
    <property type="project" value="TreeGrafter"/>
</dbReference>
<name>A0A5N6TES8_ASPAV</name>
<keyword evidence="3" id="KW-0234">DNA repair</keyword>
<evidence type="ECO:0000313" key="6">
    <source>
        <dbReference type="Proteomes" id="UP000325780"/>
    </source>
</evidence>
<protein>
    <submittedName>
        <fullName evidence="5">DNA repair protein</fullName>
    </submittedName>
</protein>
<proteinExistence type="inferred from homology"/>
<dbReference type="Proteomes" id="UP000325780">
    <property type="component" value="Unassembled WGS sequence"/>
</dbReference>
<keyword evidence="2" id="KW-0227">DNA damage</keyword>
<dbReference type="EMBL" id="ML742442">
    <property type="protein sequence ID" value="KAE8144760.1"/>
    <property type="molecule type" value="Genomic_DNA"/>
</dbReference>
<feature type="coiled-coil region" evidence="4">
    <location>
        <begin position="17"/>
        <end position="44"/>
    </location>
</feature>
<evidence type="ECO:0000256" key="1">
    <source>
        <dbReference type="ARBA" id="ARBA00008060"/>
    </source>
</evidence>
<dbReference type="PANTHER" id="PTHR28529">
    <property type="entry name" value="DNA REPAIR PROTEIN SWI5 HOMOLOG"/>
    <property type="match status" value="1"/>
</dbReference>
<evidence type="ECO:0000256" key="3">
    <source>
        <dbReference type="ARBA" id="ARBA00023204"/>
    </source>
</evidence>
<gene>
    <name evidence="5" type="ORF">BDV25DRAFT_166135</name>
</gene>
<accession>A0A5N6TES8</accession>
<organism evidence="5 6">
    <name type="scientific">Aspergillus avenaceus</name>
    <dbReference type="NCBI Taxonomy" id="36643"/>
    <lineage>
        <taxon>Eukaryota</taxon>
        <taxon>Fungi</taxon>
        <taxon>Dikarya</taxon>
        <taxon>Ascomycota</taxon>
        <taxon>Pezizomycotina</taxon>
        <taxon>Eurotiomycetes</taxon>
        <taxon>Eurotiomycetidae</taxon>
        <taxon>Eurotiales</taxon>
        <taxon>Aspergillaceae</taxon>
        <taxon>Aspergillus</taxon>
        <taxon>Aspergillus subgen. Circumdati</taxon>
    </lineage>
</organism>
<dbReference type="AlphaFoldDB" id="A0A5N6TES8"/>
<dbReference type="Pfam" id="PF07061">
    <property type="entry name" value="Swi5"/>
    <property type="match status" value="1"/>
</dbReference>
<reference evidence="5 6" key="1">
    <citation type="submission" date="2019-04" db="EMBL/GenBank/DDBJ databases">
        <title>Friends and foes A comparative genomics study of 23 Aspergillus species from section Flavi.</title>
        <authorList>
            <consortium name="DOE Joint Genome Institute"/>
            <person name="Kjaerbolling I."/>
            <person name="Vesth T."/>
            <person name="Frisvad J.C."/>
            <person name="Nybo J.L."/>
            <person name="Theobald S."/>
            <person name="Kildgaard S."/>
            <person name="Isbrandt T."/>
            <person name="Kuo A."/>
            <person name="Sato A."/>
            <person name="Lyhne E.K."/>
            <person name="Kogle M.E."/>
            <person name="Wiebenga A."/>
            <person name="Kun R.S."/>
            <person name="Lubbers R.J."/>
            <person name="Makela M.R."/>
            <person name="Barry K."/>
            <person name="Chovatia M."/>
            <person name="Clum A."/>
            <person name="Daum C."/>
            <person name="Haridas S."/>
            <person name="He G."/>
            <person name="LaButti K."/>
            <person name="Lipzen A."/>
            <person name="Mondo S."/>
            <person name="Riley R."/>
            <person name="Salamov A."/>
            <person name="Simmons B.A."/>
            <person name="Magnuson J.K."/>
            <person name="Henrissat B."/>
            <person name="Mortensen U.H."/>
            <person name="Larsen T.O."/>
            <person name="Devries R.P."/>
            <person name="Grigoriev I.V."/>
            <person name="Machida M."/>
            <person name="Baker S.E."/>
            <person name="Andersen M.R."/>
        </authorList>
    </citation>
    <scope>NUCLEOTIDE SEQUENCE [LARGE SCALE GENOMIC DNA]</scope>
    <source>
        <strain evidence="5 6">IBT 18842</strain>
    </source>
</reference>
<evidence type="ECO:0000256" key="2">
    <source>
        <dbReference type="ARBA" id="ARBA00022763"/>
    </source>
</evidence>
<dbReference type="PANTHER" id="PTHR28529:SF2">
    <property type="entry name" value="DNA REPAIR PROTEIN SWI5 HOMOLOG"/>
    <property type="match status" value="1"/>
</dbReference>
<evidence type="ECO:0000256" key="4">
    <source>
        <dbReference type="SAM" id="Coils"/>
    </source>
</evidence>
<dbReference type="GO" id="GO:0032798">
    <property type="term" value="C:Swi5-Sfr1 complex"/>
    <property type="evidence" value="ECO:0007669"/>
    <property type="project" value="TreeGrafter"/>
</dbReference>